<dbReference type="InterPro" id="IPR004800">
    <property type="entry name" value="KdsD/KpsF-type"/>
</dbReference>
<feature type="region of interest" description="Disordered" evidence="8">
    <location>
        <begin position="1"/>
        <end position="29"/>
    </location>
</feature>
<gene>
    <name evidence="11" type="ORF">XFLAVUS301_03790</name>
</gene>
<dbReference type="AlphaFoldDB" id="A0A9W6CJB2"/>
<proteinExistence type="inferred from homology"/>
<keyword evidence="3 7" id="KW-0129">CBS domain</keyword>
<evidence type="ECO:0000313" key="12">
    <source>
        <dbReference type="Proteomes" id="UP001144397"/>
    </source>
</evidence>
<dbReference type="CDD" id="cd05014">
    <property type="entry name" value="SIS_Kpsf"/>
    <property type="match status" value="1"/>
</dbReference>
<evidence type="ECO:0000259" key="9">
    <source>
        <dbReference type="PROSITE" id="PS51371"/>
    </source>
</evidence>
<dbReference type="PROSITE" id="PS51464">
    <property type="entry name" value="SIS"/>
    <property type="match status" value="1"/>
</dbReference>
<dbReference type="FunFam" id="3.40.50.10490:FF:000011">
    <property type="entry name" value="Arabinose 5-phosphate isomerase"/>
    <property type="match status" value="1"/>
</dbReference>
<dbReference type="Gene3D" id="3.10.580.10">
    <property type="entry name" value="CBS-domain"/>
    <property type="match status" value="1"/>
</dbReference>
<dbReference type="NCBIfam" id="TIGR00393">
    <property type="entry name" value="kpsF"/>
    <property type="match status" value="1"/>
</dbReference>
<dbReference type="PANTHER" id="PTHR42745:SF1">
    <property type="entry name" value="ARABINOSE 5-PHOSPHATE ISOMERASE KDSD"/>
    <property type="match status" value="1"/>
</dbReference>
<feature type="site" description="Catalytically relevant" evidence="6">
    <location>
        <position position="136"/>
    </location>
</feature>
<evidence type="ECO:0000313" key="11">
    <source>
        <dbReference type="EMBL" id="GLI20705.1"/>
    </source>
</evidence>
<dbReference type="SUPFAM" id="SSF53697">
    <property type="entry name" value="SIS domain"/>
    <property type="match status" value="1"/>
</dbReference>
<sequence length="350" mass="35982">MMRSPVNKAPTDGDPEGPDGSGLPSVPHVHPASVVSALATLDAEKAGLEALAKAMAGPLGAAFDVAVATIQNSHGRVIITGMGKSGHVARKIAATLASTGTPAHYVHPAEASHGDLGMITTDDVIVALSWSGETVELRDLVEYSRRFDVPLIAFTSNPTSALASSASVVLNLPVAPEACPHGLAPTTSTLMQLALGDALAVALLQSRGFTALDFRQLHPGGKLGASLKFVRDVMRAGDAVPLVQSGTKMGAALVEMSAKGLGCVGVLSEDGSLAGIVTDGDLRRHMANDLAARTVDEIMTAAPRTVRPDQLASEALNILNARKITALLVVEDRAPVGVLHIHDLLLTGIA</sequence>
<feature type="domain" description="SIS" evidence="10">
    <location>
        <begin position="66"/>
        <end position="209"/>
    </location>
</feature>
<dbReference type="InterPro" id="IPR046348">
    <property type="entry name" value="SIS_dom_sf"/>
</dbReference>
<evidence type="ECO:0000256" key="6">
    <source>
        <dbReference type="PIRSR" id="PIRSR004692-3"/>
    </source>
</evidence>
<dbReference type="CDD" id="cd04604">
    <property type="entry name" value="CBS_pair_SIS_assoc"/>
    <property type="match status" value="1"/>
</dbReference>
<dbReference type="InterPro" id="IPR050986">
    <property type="entry name" value="GutQ/KpsF_isomerases"/>
</dbReference>
<comment type="caution">
    <text evidence="11">The sequence shown here is derived from an EMBL/GenBank/DDBJ whole genome shotgun (WGS) entry which is preliminary data.</text>
</comment>
<feature type="binding site" evidence="5">
    <location>
        <position position="107"/>
    </location>
    <ligand>
        <name>Zn(2+)</name>
        <dbReference type="ChEBI" id="CHEBI:29105"/>
    </ligand>
</feature>
<dbReference type="GO" id="GO:0046872">
    <property type="term" value="F:metal ion binding"/>
    <property type="evidence" value="ECO:0007669"/>
    <property type="project" value="UniProtKB-KW"/>
</dbReference>
<protein>
    <submittedName>
        <fullName evidence="11">Capsule expression protein</fullName>
    </submittedName>
</protein>
<organism evidence="11 12">
    <name type="scientific">Xanthobacter flavus</name>
    <dbReference type="NCBI Taxonomy" id="281"/>
    <lineage>
        <taxon>Bacteria</taxon>
        <taxon>Pseudomonadati</taxon>
        <taxon>Pseudomonadota</taxon>
        <taxon>Alphaproteobacteria</taxon>
        <taxon>Hyphomicrobiales</taxon>
        <taxon>Xanthobacteraceae</taxon>
        <taxon>Xanthobacter</taxon>
    </lineage>
</organism>
<keyword evidence="5" id="KW-0862">Zinc</keyword>
<feature type="site" description="Catalytically relevant" evidence="6">
    <location>
        <position position="177"/>
    </location>
</feature>
<evidence type="ECO:0000256" key="1">
    <source>
        <dbReference type="ARBA" id="ARBA00008165"/>
    </source>
</evidence>
<dbReference type="PROSITE" id="PS51371">
    <property type="entry name" value="CBS"/>
    <property type="match status" value="2"/>
</dbReference>
<feature type="domain" description="CBS" evidence="9">
    <location>
        <begin position="234"/>
        <end position="292"/>
    </location>
</feature>
<dbReference type="Pfam" id="PF01380">
    <property type="entry name" value="SIS"/>
    <property type="match status" value="1"/>
</dbReference>
<feature type="site" description="Catalytically relevant" evidence="6">
    <location>
        <position position="218"/>
    </location>
</feature>
<evidence type="ECO:0000256" key="3">
    <source>
        <dbReference type="ARBA" id="ARBA00023122"/>
    </source>
</evidence>
<dbReference type="GO" id="GO:0019146">
    <property type="term" value="F:arabinose-5-phosphate isomerase activity"/>
    <property type="evidence" value="ECO:0007669"/>
    <property type="project" value="UniProtKB-ARBA"/>
</dbReference>
<dbReference type="RefSeq" id="WP_281804955.1">
    <property type="nucleotide sequence ID" value="NZ_BSDO01000001.1"/>
</dbReference>
<evidence type="ECO:0000256" key="5">
    <source>
        <dbReference type="PIRSR" id="PIRSR004692-2"/>
    </source>
</evidence>
<comment type="similarity">
    <text evidence="1 4">Belongs to the SIS family. GutQ/KpsF subfamily.</text>
</comment>
<dbReference type="GO" id="GO:1901135">
    <property type="term" value="P:carbohydrate derivative metabolic process"/>
    <property type="evidence" value="ECO:0007669"/>
    <property type="project" value="InterPro"/>
</dbReference>
<dbReference type="Proteomes" id="UP001144397">
    <property type="component" value="Unassembled WGS sequence"/>
</dbReference>
<keyword evidence="2" id="KW-0677">Repeat</keyword>
<dbReference type="SMART" id="SM00116">
    <property type="entry name" value="CBS"/>
    <property type="match status" value="2"/>
</dbReference>
<evidence type="ECO:0000256" key="8">
    <source>
        <dbReference type="SAM" id="MobiDB-lite"/>
    </source>
</evidence>
<evidence type="ECO:0000256" key="4">
    <source>
        <dbReference type="PIRNR" id="PIRNR004692"/>
    </source>
</evidence>
<dbReference type="Pfam" id="PF00571">
    <property type="entry name" value="CBS"/>
    <property type="match status" value="2"/>
</dbReference>
<dbReference type="InterPro" id="IPR001347">
    <property type="entry name" value="SIS_dom"/>
</dbReference>
<dbReference type="InterPro" id="IPR000644">
    <property type="entry name" value="CBS_dom"/>
</dbReference>
<reference evidence="11" key="1">
    <citation type="submission" date="2022-12" db="EMBL/GenBank/DDBJ databases">
        <title>Reference genome sequencing for broad-spectrum identification of bacterial and archaeal isolates by mass spectrometry.</title>
        <authorList>
            <person name="Sekiguchi Y."/>
            <person name="Tourlousse D.M."/>
        </authorList>
    </citation>
    <scope>NUCLEOTIDE SEQUENCE</scope>
    <source>
        <strain evidence="11">301</strain>
    </source>
</reference>
<feature type="domain" description="CBS" evidence="9">
    <location>
        <begin position="299"/>
        <end position="350"/>
    </location>
</feature>
<dbReference type="EMBL" id="BSDO01000001">
    <property type="protein sequence ID" value="GLI20705.1"/>
    <property type="molecule type" value="Genomic_DNA"/>
</dbReference>
<evidence type="ECO:0000256" key="7">
    <source>
        <dbReference type="PROSITE-ProRule" id="PRU00703"/>
    </source>
</evidence>
<evidence type="ECO:0000259" key="10">
    <source>
        <dbReference type="PROSITE" id="PS51464"/>
    </source>
</evidence>
<evidence type="ECO:0000256" key="2">
    <source>
        <dbReference type="ARBA" id="ARBA00022737"/>
    </source>
</evidence>
<feature type="site" description="Catalytically relevant" evidence="6">
    <location>
        <position position="84"/>
    </location>
</feature>
<dbReference type="GO" id="GO:0005975">
    <property type="term" value="P:carbohydrate metabolic process"/>
    <property type="evidence" value="ECO:0007669"/>
    <property type="project" value="InterPro"/>
</dbReference>
<dbReference type="GeneID" id="95761172"/>
<dbReference type="GO" id="GO:0097367">
    <property type="term" value="F:carbohydrate derivative binding"/>
    <property type="evidence" value="ECO:0007669"/>
    <property type="project" value="InterPro"/>
</dbReference>
<accession>A0A9W6CJB2</accession>
<dbReference type="InterPro" id="IPR046342">
    <property type="entry name" value="CBS_dom_sf"/>
</dbReference>
<dbReference type="InterPro" id="IPR035474">
    <property type="entry name" value="SIS_Kpsf"/>
</dbReference>
<dbReference type="Gene3D" id="3.40.50.10490">
    <property type="entry name" value="Glucose-6-phosphate isomerase like protein, domain 1"/>
    <property type="match status" value="1"/>
</dbReference>
<keyword evidence="5" id="KW-0479">Metal-binding</keyword>
<name>A0A9W6CJB2_XANFL</name>
<dbReference type="PIRSF" id="PIRSF004692">
    <property type="entry name" value="KdsD_KpsF"/>
    <property type="match status" value="1"/>
</dbReference>
<dbReference type="PANTHER" id="PTHR42745">
    <property type="match status" value="1"/>
</dbReference>